<evidence type="ECO:0000256" key="2">
    <source>
        <dbReference type="ARBA" id="ARBA00005179"/>
    </source>
</evidence>
<dbReference type="PANTHER" id="PTHR46300:SF7">
    <property type="entry name" value="P450, PUTATIVE (EUROFUNG)-RELATED"/>
    <property type="match status" value="1"/>
</dbReference>
<dbReference type="EMBL" id="KQ085923">
    <property type="protein sequence ID" value="KLO15853.1"/>
    <property type="molecule type" value="Genomic_DNA"/>
</dbReference>
<keyword evidence="7 9" id="KW-0408">Iron</keyword>
<dbReference type="GO" id="GO:0020037">
    <property type="term" value="F:heme binding"/>
    <property type="evidence" value="ECO:0007669"/>
    <property type="project" value="InterPro"/>
</dbReference>
<keyword evidence="8 10" id="KW-0503">Monooxygenase</keyword>
<comment type="pathway">
    <text evidence="2">Secondary metabolite biosynthesis.</text>
</comment>
<accession>A0A0H2S227</accession>
<name>A0A0H2S227_9AGAM</name>
<evidence type="ECO:0000256" key="4">
    <source>
        <dbReference type="ARBA" id="ARBA00022617"/>
    </source>
</evidence>
<sequence>MSIFGLPPLYTTLICATTSIVLLTFWNRRRQKSKLPLPPGPKRFPFVGNLIQAATSGLSMWQTASEWGKTYGDAIYLDIVGFPALVLNSQDVAVDLLAKRSSDYSSRPRFVMPVLAGWEWATATLPYGAKLKKHRAILQKYFLSPDVLNYTDVQQRNCYMFLQGLLDNPEKYDKHAHRLPVSILMMNVYGHEVETDDDPFVRLGEESGRALIDHISYIFLDLLPWMQSLPEWFPGTNFMKIAREGRVLSSRLRHELYTLTKKKIRDGTAKESMTTKFLGDAAANNTSNLASYEAEEEEFADVAAMVYLAGGDTTSTAIMNLILAVLKFPETMYRAQEEIDRVVGSDRLPTFEDRDNLPYVNALCTEILRWEVLGPFALPRCTTQDDEYRGYRIPAGTLVLPNVWAIANNPDVYPDPSAFQPERWLPGGANVESIRPMDYIFGYGRRICPGRVWVEHLLFITAASLLATFNIDRALDVNGEPIPIPNVVHDETSFIRFVSPSACTFKPRSEKAARLIREAASIGPA</sequence>
<dbReference type="PROSITE" id="PS00086">
    <property type="entry name" value="CYTOCHROME_P450"/>
    <property type="match status" value="1"/>
</dbReference>
<gene>
    <name evidence="11" type="ORF">SCHPADRAFT_239167</name>
</gene>
<dbReference type="PANTHER" id="PTHR46300">
    <property type="entry name" value="P450, PUTATIVE (EUROFUNG)-RELATED-RELATED"/>
    <property type="match status" value="1"/>
</dbReference>
<dbReference type="GO" id="GO:0005506">
    <property type="term" value="F:iron ion binding"/>
    <property type="evidence" value="ECO:0007669"/>
    <property type="project" value="InterPro"/>
</dbReference>
<dbReference type="Gene3D" id="1.10.630.10">
    <property type="entry name" value="Cytochrome P450"/>
    <property type="match status" value="1"/>
</dbReference>
<feature type="binding site" description="axial binding residue" evidence="9">
    <location>
        <position position="448"/>
    </location>
    <ligand>
        <name>heme</name>
        <dbReference type="ChEBI" id="CHEBI:30413"/>
    </ligand>
    <ligandPart>
        <name>Fe</name>
        <dbReference type="ChEBI" id="CHEBI:18248"/>
    </ligandPart>
</feature>
<evidence type="ECO:0000313" key="11">
    <source>
        <dbReference type="EMBL" id="KLO15853.1"/>
    </source>
</evidence>
<dbReference type="OrthoDB" id="1055148at2759"/>
<evidence type="ECO:0000256" key="8">
    <source>
        <dbReference type="ARBA" id="ARBA00023033"/>
    </source>
</evidence>
<dbReference type="InterPro" id="IPR001128">
    <property type="entry name" value="Cyt_P450"/>
</dbReference>
<dbReference type="CDD" id="cd11065">
    <property type="entry name" value="CYP64-like"/>
    <property type="match status" value="1"/>
</dbReference>
<dbReference type="AlphaFoldDB" id="A0A0H2S227"/>
<dbReference type="GO" id="GO:0004497">
    <property type="term" value="F:monooxygenase activity"/>
    <property type="evidence" value="ECO:0007669"/>
    <property type="project" value="UniProtKB-KW"/>
</dbReference>
<evidence type="ECO:0000256" key="9">
    <source>
        <dbReference type="PIRSR" id="PIRSR602401-1"/>
    </source>
</evidence>
<comment type="cofactor">
    <cofactor evidence="1 9">
        <name>heme</name>
        <dbReference type="ChEBI" id="CHEBI:30413"/>
    </cofactor>
</comment>
<dbReference type="InterPro" id="IPR050364">
    <property type="entry name" value="Cytochrome_P450_fung"/>
</dbReference>
<keyword evidence="12" id="KW-1185">Reference proteome</keyword>
<evidence type="ECO:0000256" key="5">
    <source>
        <dbReference type="ARBA" id="ARBA00022723"/>
    </source>
</evidence>
<dbReference type="PRINTS" id="PR00463">
    <property type="entry name" value="EP450I"/>
</dbReference>
<dbReference type="InterPro" id="IPR017972">
    <property type="entry name" value="Cyt_P450_CS"/>
</dbReference>
<evidence type="ECO:0000256" key="7">
    <source>
        <dbReference type="ARBA" id="ARBA00023004"/>
    </source>
</evidence>
<proteinExistence type="inferred from homology"/>
<evidence type="ECO:0000256" key="10">
    <source>
        <dbReference type="RuleBase" id="RU000461"/>
    </source>
</evidence>
<dbReference type="Pfam" id="PF00067">
    <property type="entry name" value="p450"/>
    <property type="match status" value="1"/>
</dbReference>
<protein>
    <submittedName>
        <fullName evidence="11">Cytochrome P450</fullName>
    </submittedName>
</protein>
<reference evidence="11 12" key="1">
    <citation type="submission" date="2015-04" db="EMBL/GenBank/DDBJ databases">
        <title>Complete genome sequence of Schizopora paradoxa KUC8140, a cosmopolitan wood degrader in East Asia.</title>
        <authorList>
            <consortium name="DOE Joint Genome Institute"/>
            <person name="Min B."/>
            <person name="Park H."/>
            <person name="Jang Y."/>
            <person name="Kim J.-J."/>
            <person name="Kim K.H."/>
            <person name="Pangilinan J."/>
            <person name="Lipzen A."/>
            <person name="Riley R."/>
            <person name="Grigoriev I.V."/>
            <person name="Spatafora J.W."/>
            <person name="Choi I.-G."/>
        </authorList>
    </citation>
    <scope>NUCLEOTIDE SEQUENCE [LARGE SCALE GENOMIC DNA]</scope>
    <source>
        <strain evidence="11 12">KUC8140</strain>
    </source>
</reference>
<evidence type="ECO:0000256" key="1">
    <source>
        <dbReference type="ARBA" id="ARBA00001971"/>
    </source>
</evidence>
<dbReference type="GO" id="GO:0016705">
    <property type="term" value="F:oxidoreductase activity, acting on paired donors, with incorporation or reduction of molecular oxygen"/>
    <property type="evidence" value="ECO:0007669"/>
    <property type="project" value="InterPro"/>
</dbReference>
<dbReference type="InterPro" id="IPR036396">
    <property type="entry name" value="Cyt_P450_sf"/>
</dbReference>
<dbReference type="SUPFAM" id="SSF48264">
    <property type="entry name" value="Cytochrome P450"/>
    <property type="match status" value="1"/>
</dbReference>
<comment type="similarity">
    <text evidence="3 10">Belongs to the cytochrome P450 family.</text>
</comment>
<dbReference type="InParanoid" id="A0A0H2S227"/>
<keyword evidence="5 9" id="KW-0479">Metal-binding</keyword>
<keyword evidence="4 9" id="KW-0349">Heme</keyword>
<organism evidence="11 12">
    <name type="scientific">Schizopora paradoxa</name>
    <dbReference type="NCBI Taxonomy" id="27342"/>
    <lineage>
        <taxon>Eukaryota</taxon>
        <taxon>Fungi</taxon>
        <taxon>Dikarya</taxon>
        <taxon>Basidiomycota</taxon>
        <taxon>Agaricomycotina</taxon>
        <taxon>Agaricomycetes</taxon>
        <taxon>Hymenochaetales</taxon>
        <taxon>Schizoporaceae</taxon>
        <taxon>Schizopora</taxon>
    </lineage>
</organism>
<dbReference type="STRING" id="27342.A0A0H2S227"/>
<evidence type="ECO:0000256" key="6">
    <source>
        <dbReference type="ARBA" id="ARBA00023002"/>
    </source>
</evidence>
<evidence type="ECO:0000256" key="3">
    <source>
        <dbReference type="ARBA" id="ARBA00010617"/>
    </source>
</evidence>
<dbReference type="InterPro" id="IPR002401">
    <property type="entry name" value="Cyt_P450_E_grp-I"/>
</dbReference>
<keyword evidence="6 10" id="KW-0560">Oxidoreductase</keyword>
<evidence type="ECO:0000313" key="12">
    <source>
        <dbReference type="Proteomes" id="UP000053477"/>
    </source>
</evidence>
<dbReference type="Proteomes" id="UP000053477">
    <property type="component" value="Unassembled WGS sequence"/>
</dbReference>